<dbReference type="InParanoid" id="A0A317XKZ1"/>
<reference evidence="1 2" key="1">
    <citation type="journal article" date="2018" name="Mol. Biol. Evol.">
        <title>Broad Genomic Sampling Reveals a Smut Pathogenic Ancestry of the Fungal Clade Ustilaginomycotina.</title>
        <authorList>
            <person name="Kijpornyongpan T."/>
            <person name="Mondo S.J."/>
            <person name="Barry K."/>
            <person name="Sandor L."/>
            <person name="Lee J."/>
            <person name="Lipzen A."/>
            <person name="Pangilinan J."/>
            <person name="LaButti K."/>
            <person name="Hainaut M."/>
            <person name="Henrissat B."/>
            <person name="Grigoriev I.V."/>
            <person name="Spatafora J.W."/>
            <person name="Aime M.C."/>
        </authorList>
    </citation>
    <scope>NUCLEOTIDE SEQUENCE [LARGE SCALE GENOMIC DNA]</scope>
    <source>
        <strain evidence="1 2">MCA 3645</strain>
    </source>
</reference>
<protein>
    <submittedName>
        <fullName evidence="1">Uncharacterized protein</fullName>
    </submittedName>
</protein>
<gene>
    <name evidence="1" type="ORF">BCV70DRAFT_32577</name>
</gene>
<dbReference type="Proteomes" id="UP000246740">
    <property type="component" value="Unassembled WGS sequence"/>
</dbReference>
<name>A0A317XKZ1_9BASI</name>
<keyword evidence="2" id="KW-1185">Reference proteome</keyword>
<evidence type="ECO:0000313" key="2">
    <source>
        <dbReference type="Proteomes" id="UP000246740"/>
    </source>
</evidence>
<dbReference type="EMBL" id="KZ819198">
    <property type="protein sequence ID" value="PWY98472.1"/>
    <property type="molecule type" value="Genomic_DNA"/>
</dbReference>
<organism evidence="1 2">
    <name type="scientific">Testicularia cyperi</name>
    <dbReference type="NCBI Taxonomy" id="1882483"/>
    <lineage>
        <taxon>Eukaryota</taxon>
        <taxon>Fungi</taxon>
        <taxon>Dikarya</taxon>
        <taxon>Basidiomycota</taxon>
        <taxon>Ustilaginomycotina</taxon>
        <taxon>Ustilaginomycetes</taxon>
        <taxon>Ustilaginales</taxon>
        <taxon>Anthracoideaceae</taxon>
        <taxon>Testicularia</taxon>
    </lineage>
</organism>
<dbReference type="AlphaFoldDB" id="A0A317XKZ1"/>
<sequence>MLRSLANAVDPSGTLPAWPGDWQVRCGRLVFGSIREVLRQKLRWLALVAHSLARSHARIYLLCTVVLLTTVLRRICNRVTSDGLRSS</sequence>
<accession>A0A317XKZ1</accession>
<proteinExistence type="predicted"/>
<evidence type="ECO:0000313" key="1">
    <source>
        <dbReference type="EMBL" id="PWY98472.1"/>
    </source>
</evidence>